<dbReference type="InterPro" id="IPR038720">
    <property type="entry name" value="YprB_RNase_H-like_dom"/>
</dbReference>
<evidence type="ECO:0000259" key="2">
    <source>
        <dbReference type="Pfam" id="PF13482"/>
    </source>
</evidence>
<dbReference type="InterPro" id="IPR012337">
    <property type="entry name" value="RNaseH-like_sf"/>
</dbReference>
<dbReference type="KEGG" id="rsb:RS694_01680"/>
<reference evidence="3 4" key="1">
    <citation type="submission" date="2017-01" db="EMBL/GenBank/DDBJ databases">
        <authorList>
            <person name="Mah S.A."/>
            <person name="Swanson W.J."/>
            <person name="Moy G.W."/>
            <person name="Vacquier V.D."/>
        </authorList>
    </citation>
    <scope>NUCLEOTIDE SEQUENCE [LARGE SCALE GENOMIC DNA]</scope>
    <source>
        <strain evidence="3 4">DSM 22694</strain>
    </source>
</reference>
<feature type="domain" description="YprB ribonuclease H-like" evidence="2">
    <location>
        <begin position="312"/>
        <end position="488"/>
    </location>
</feature>
<dbReference type="EMBL" id="CP019239">
    <property type="protein sequence ID" value="APW41384.1"/>
    <property type="molecule type" value="Genomic_DNA"/>
</dbReference>
<dbReference type="STRING" id="1484693.RS694_01680"/>
<dbReference type="Proteomes" id="UP000186110">
    <property type="component" value="Chromosome"/>
</dbReference>
<dbReference type="InterPro" id="IPR038726">
    <property type="entry name" value="PDDEXK_AddAB-type"/>
</dbReference>
<dbReference type="InterPro" id="IPR011604">
    <property type="entry name" value="PDDEXK-like_dom_sf"/>
</dbReference>
<name>A0A1P8K5S9_9BURK</name>
<dbReference type="Pfam" id="PF13482">
    <property type="entry name" value="RNase_H_2"/>
    <property type="match status" value="1"/>
</dbReference>
<protein>
    <submittedName>
        <fullName evidence="3">Uncharacterized protein</fullName>
    </submittedName>
</protein>
<accession>A0A1P8K5S9</accession>
<feature type="domain" description="PD-(D/E)XK endonuclease-like" evidence="1">
    <location>
        <begin position="37"/>
        <end position="223"/>
    </location>
</feature>
<keyword evidence="4" id="KW-1185">Reference proteome</keyword>
<organism evidence="3 4">
    <name type="scientific">Rhodoferax saidenbachensis</name>
    <dbReference type="NCBI Taxonomy" id="1484693"/>
    <lineage>
        <taxon>Bacteria</taxon>
        <taxon>Pseudomonadati</taxon>
        <taxon>Pseudomonadota</taxon>
        <taxon>Betaproteobacteria</taxon>
        <taxon>Burkholderiales</taxon>
        <taxon>Comamonadaceae</taxon>
        <taxon>Rhodoferax</taxon>
    </lineage>
</organism>
<evidence type="ECO:0000313" key="3">
    <source>
        <dbReference type="EMBL" id="APW41384.1"/>
    </source>
</evidence>
<dbReference type="AlphaFoldDB" id="A0A1P8K5S9"/>
<evidence type="ECO:0000313" key="4">
    <source>
        <dbReference type="Proteomes" id="UP000186110"/>
    </source>
</evidence>
<evidence type="ECO:0000259" key="1">
    <source>
        <dbReference type="Pfam" id="PF12705"/>
    </source>
</evidence>
<dbReference type="Gene3D" id="3.90.320.10">
    <property type="match status" value="1"/>
</dbReference>
<sequence>MLMKLISGSMLYDAVHCPHRVSMDVFEDPGLRDDPSPFLEMLWEQGWNHEFKVIERMGDGVLNLFALETAEKEVRTLEAIKNRVPLIYAGRIQHGDLVGEPDLLFLRGDAYVAGDIKSGSGFDGEESSGKLKKHYAVQVAHYTNILELLSFSDGTKSAVILDGGYKQVPYALAAPQGMRNKTTWWELYLETLQYIRQLLDRSETSRAALSAQCGHCHWRRRCDEVLREVDDLTLIAELGRAKRDAMFATFPNVASLAACDPASYISGAKTSFAGIGPDTLQKYRARAILLTQPDAKPYFREPVELPLSEIEVFFDIEDDPMRGICYLHGFVERRGGANGTERYIACIASEPTPAAEAVAFRSAWEYLMGFDGAARVYYYSKYERTAWKKLAERYPEVCSIDDVDALFLKEWMVDLLYDVVSKTEWPVNNRSIKTLAKYLGFRWRDSNPSGAASIEWYDQWVQTGSAEVRQRILDYNEDDCRATRVLLDGLRKIAGY</sequence>
<gene>
    <name evidence="3" type="ORF">RS694_01680</name>
</gene>
<dbReference type="InterPro" id="IPR019993">
    <property type="entry name" value="RecB_nuclease_TM0106_put"/>
</dbReference>
<dbReference type="NCBIfam" id="TIGR03491">
    <property type="entry name" value="TM0106 family RecB-like putative nuclease"/>
    <property type="match status" value="1"/>
</dbReference>
<proteinExistence type="predicted"/>
<dbReference type="Pfam" id="PF12705">
    <property type="entry name" value="PDDEXK_1"/>
    <property type="match status" value="1"/>
</dbReference>
<dbReference type="SUPFAM" id="SSF53098">
    <property type="entry name" value="Ribonuclease H-like"/>
    <property type="match status" value="1"/>
</dbReference>